<dbReference type="AlphaFoldDB" id="A0A7W9FFA7"/>
<gene>
    <name evidence="2" type="ORF">GGR13_000801</name>
</gene>
<evidence type="ECO:0000313" key="2">
    <source>
        <dbReference type="EMBL" id="MBB5745229.1"/>
    </source>
</evidence>
<keyword evidence="3" id="KW-1185">Reference proteome</keyword>
<sequence length="172" mass="18284">MRRSLIPLAAILIATPAIADTRYLAFDASDRITTALTRGVTLEVDRGLFGAVSVRRIISTSARGSASITRGGPDEARRALPEGAGESTVYSIVQEGDGRGLARALCPGSDATFLVLGRVRAARPVTMHAVGRWPGDQYRHCVALSYDYRGEWALPSRSTVGGTEGSLAPTRQ</sequence>
<name>A0A7W9FFA7_9CAUL</name>
<proteinExistence type="predicted"/>
<evidence type="ECO:0000256" key="1">
    <source>
        <dbReference type="SAM" id="SignalP"/>
    </source>
</evidence>
<dbReference type="Proteomes" id="UP000545037">
    <property type="component" value="Unassembled WGS sequence"/>
</dbReference>
<dbReference type="EMBL" id="JACHOR010000001">
    <property type="protein sequence ID" value="MBB5745229.1"/>
    <property type="molecule type" value="Genomic_DNA"/>
</dbReference>
<keyword evidence="1" id="KW-0732">Signal</keyword>
<protein>
    <submittedName>
        <fullName evidence="2">Uncharacterized protein</fullName>
    </submittedName>
</protein>
<feature type="signal peptide" evidence="1">
    <location>
        <begin position="1"/>
        <end position="19"/>
    </location>
</feature>
<dbReference type="RefSeq" id="WP_183212134.1">
    <property type="nucleotide sequence ID" value="NZ_JACHOR010000001.1"/>
</dbReference>
<comment type="caution">
    <text evidence="2">The sequence shown here is derived from an EMBL/GenBank/DDBJ whole genome shotgun (WGS) entry which is preliminary data.</text>
</comment>
<evidence type="ECO:0000313" key="3">
    <source>
        <dbReference type="Proteomes" id="UP000545037"/>
    </source>
</evidence>
<accession>A0A7W9FFA7</accession>
<reference evidence="2 3" key="1">
    <citation type="submission" date="2020-08" db="EMBL/GenBank/DDBJ databases">
        <title>Genomic Encyclopedia of Type Strains, Phase IV (KMG-IV): sequencing the most valuable type-strain genomes for metagenomic binning, comparative biology and taxonomic classification.</title>
        <authorList>
            <person name="Goeker M."/>
        </authorList>
    </citation>
    <scope>NUCLEOTIDE SEQUENCE [LARGE SCALE GENOMIC DNA]</scope>
    <source>
        <strain evidence="2 3">DSM 4737</strain>
    </source>
</reference>
<feature type="chain" id="PRO_5030832764" evidence="1">
    <location>
        <begin position="20"/>
        <end position="172"/>
    </location>
</feature>
<organism evidence="2 3">
    <name type="scientific">Brevundimonas variabilis</name>
    <dbReference type="NCBI Taxonomy" id="74312"/>
    <lineage>
        <taxon>Bacteria</taxon>
        <taxon>Pseudomonadati</taxon>
        <taxon>Pseudomonadota</taxon>
        <taxon>Alphaproteobacteria</taxon>
        <taxon>Caulobacterales</taxon>
        <taxon>Caulobacteraceae</taxon>
        <taxon>Brevundimonas</taxon>
    </lineage>
</organism>